<dbReference type="Proteomes" id="UP001164929">
    <property type="component" value="Chromosome 4"/>
</dbReference>
<protein>
    <submittedName>
        <fullName evidence="1">Uncharacterized protein</fullName>
    </submittedName>
</protein>
<accession>A0AAD6W6T5</accession>
<proteinExistence type="predicted"/>
<comment type="caution">
    <text evidence="1">The sequence shown here is derived from an EMBL/GenBank/DDBJ whole genome shotgun (WGS) entry which is preliminary data.</text>
</comment>
<dbReference type="EMBL" id="JAQIZT010000004">
    <property type="protein sequence ID" value="KAJ7000159.1"/>
    <property type="molecule type" value="Genomic_DNA"/>
</dbReference>
<gene>
    <name evidence="1" type="ORF">NC653_010816</name>
</gene>
<name>A0AAD6W6T5_9ROSI</name>
<dbReference type="PROSITE" id="PS51257">
    <property type="entry name" value="PROKAR_LIPOPROTEIN"/>
    <property type="match status" value="1"/>
</dbReference>
<sequence>MDSKRKYNQYLTIILFLTIIFVSCSNPIMAARPSGSDDHQLGDYAGNHDNGPCNSCLYVPRRLGRCRIGVPPV</sequence>
<reference evidence="1 2" key="1">
    <citation type="journal article" date="2023" name="Mol. Ecol. Resour.">
        <title>Chromosome-level genome assembly of a triploid poplar Populus alba 'Berolinensis'.</title>
        <authorList>
            <person name="Chen S."/>
            <person name="Yu Y."/>
            <person name="Wang X."/>
            <person name="Wang S."/>
            <person name="Zhang T."/>
            <person name="Zhou Y."/>
            <person name="He R."/>
            <person name="Meng N."/>
            <person name="Wang Y."/>
            <person name="Liu W."/>
            <person name="Liu Z."/>
            <person name="Liu J."/>
            <person name="Guo Q."/>
            <person name="Huang H."/>
            <person name="Sederoff R.R."/>
            <person name="Wang G."/>
            <person name="Qu G."/>
            <person name="Chen S."/>
        </authorList>
    </citation>
    <scope>NUCLEOTIDE SEQUENCE [LARGE SCALE GENOMIC DNA]</scope>
    <source>
        <strain evidence="1">SC-2020</strain>
    </source>
</reference>
<organism evidence="1 2">
    <name type="scientific">Populus alba x Populus x berolinensis</name>
    <dbReference type="NCBI Taxonomy" id="444605"/>
    <lineage>
        <taxon>Eukaryota</taxon>
        <taxon>Viridiplantae</taxon>
        <taxon>Streptophyta</taxon>
        <taxon>Embryophyta</taxon>
        <taxon>Tracheophyta</taxon>
        <taxon>Spermatophyta</taxon>
        <taxon>Magnoliopsida</taxon>
        <taxon>eudicotyledons</taxon>
        <taxon>Gunneridae</taxon>
        <taxon>Pentapetalae</taxon>
        <taxon>rosids</taxon>
        <taxon>fabids</taxon>
        <taxon>Malpighiales</taxon>
        <taxon>Salicaceae</taxon>
        <taxon>Saliceae</taxon>
        <taxon>Populus</taxon>
    </lineage>
</organism>
<evidence type="ECO:0000313" key="1">
    <source>
        <dbReference type="EMBL" id="KAJ7000159.1"/>
    </source>
</evidence>
<evidence type="ECO:0000313" key="2">
    <source>
        <dbReference type="Proteomes" id="UP001164929"/>
    </source>
</evidence>
<keyword evidence="2" id="KW-1185">Reference proteome</keyword>
<dbReference type="AlphaFoldDB" id="A0AAD6W6T5"/>